<feature type="transmembrane region" description="Helical" evidence="3">
    <location>
        <begin position="632"/>
        <end position="651"/>
    </location>
</feature>
<feature type="transmembrane region" description="Helical" evidence="3">
    <location>
        <begin position="972"/>
        <end position="988"/>
    </location>
</feature>
<feature type="transmembrane region" description="Helical" evidence="3">
    <location>
        <begin position="282"/>
        <end position="300"/>
    </location>
</feature>
<feature type="transmembrane region" description="Helical" evidence="3">
    <location>
        <begin position="527"/>
        <end position="544"/>
    </location>
</feature>
<keyword evidence="1" id="KW-0175">Coiled coil</keyword>
<feature type="transmembrane region" description="Helical" evidence="3">
    <location>
        <begin position="790"/>
        <end position="808"/>
    </location>
</feature>
<feature type="transmembrane region" description="Helical" evidence="3">
    <location>
        <begin position="757"/>
        <end position="778"/>
    </location>
</feature>
<feature type="transmembrane region" description="Helical" evidence="3">
    <location>
        <begin position="404"/>
        <end position="424"/>
    </location>
</feature>
<feature type="transmembrane region" description="Helical" evidence="3">
    <location>
        <begin position="658"/>
        <end position="675"/>
    </location>
</feature>
<dbReference type="eggNOG" id="COG3087">
    <property type="taxonomic scope" value="Bacteria"/>
</dbReference>
<feature type="compositionally biased region" description="Low complexity" evidence="2">
    <location>
        <begin position="99"/>
        <end position="133"/>
    </location>
</feature>
<feature type="transmembrane region" description="Helical" evidence="3">
    <location>
        <begin position="894"/>
        <end position="911"/>
    </location>
</feature>
<feature type="transmembrane region" description="Helical" evidence="3">
    <location>
        <begin position="342"/>
        <end position="363"/>
    </location>
</feature>
<feature type="transmembrane region" description="Helical" evidence="3">
    <location>
        <begin position="681"/>
        <end position="698"/>
    </location>
</feature>
<dbReference type="NCBIfam" id="NF047321">
    <property type="entry name" value="SCO7613_CTERM"/>
    <property type="match status" value="1"/>
</dbReference>
<feature type="transmembrane region" description="Helical" evidence="3">
    <location>
        <begin position="551"/>
        <end position="567"/>
    </location>
</feature>
<dbReference type="KEGG" id="ams:AMIS_46380"/>
<feature type="transmembrane region" description="Helical" evidence="3">
    <location>
        <begin position="1050"/>
        <end position="1067"/>
    </location>
</feature>
<feature type="transmembrane region" description="Helical" evidence="3">
    <location>
        <begin position="232"/>
        <end position="251"/>
    </location>
</feature>
<feature type="transmembrane region" description="Helical" evidence="3">
    <location>
        <begin position="200"/>
        <end position="220"/>
    </location>
</feature>
<feature type="transmembrane region" description="Helical" evidence="3">
    <location>
        <begin position="145"/>
        <end position="169"/>
    </location>
</feature>
<dbReference type="PATRIC" id="fig|512565.3.peg.4623"/>
<keyword evidence="3" id="KW-0472">Membrane</keyword>
<feature type="transmembrane region" description="Helical" evidence="3">
    <location>
        <begin position="995"/>
        <end position="1012"/>
    </location>
</feature>
<evidence type="ECO:0000256" key="2">
    <source>
        <dbReference type="SAM" id="MobiDB-lite"/>
    </source>
</evidence>
<dbReference type="EMBL" id="AP012319">
    <property type="protein sequence ID" value="BAL89858.1"/>
    <property type="molecule type" value="Genomic_DNA"/>
</dbReference>
<sequence length="1159" mass="114711">MYPCPYCGAAASAASGCPGCGRAPDPDALEVMRLDGELAGLKRELDAAVATVTTLQRRITDTTTQRNTVAFRVTSAVAAQSRLNTAGLAGAAETAHPVTAPAGTAPATTAPAGTAPPGAASAGAAPTSAPAGSEPRLTTLTVQNVLFTLGGLLLIVAAAVFTAVAWAQVGVTGRAAILAAATAAVLAVPPFAARRGLTAAAETLAAVGLLMILLDGYAAWAVDFLQVQDHDPLRYASAVCAVTAATAFAYARLTGLRGPKISALLVAQPILPLLATSADASLTGWSLTLAGVTALNLAVVHRRRYAPTGIGLAAYVCAYTAGIIAALIAIVALAAADSATSAAAAGGALALVAALATASATLARNSEAQTITTCLLTLAVAAGAGGWSLWVPDGTPTSLPGGTVILRLSLVALLIAAVVAGAGRRLPGPVGRGPRAAALLVTAVPGLGVAGAAVRAAAAGAEAALPLLDAPLGAVVAGPGWESPVAAGAVLGAYLMVVPARLRTDLALTALAGIALLAPAAFRLPWWTVPILSLAVAALALALATRRPRRPVVPLTVAALLTGYALVVSLGDAGVGAAAFAVVAVIGAATAHRVRPGPLRTGLGAWSATVGLLAVPPAVWLTLLAADASVTWQIRAELVVAALFVAAVRLVPWYRSPVLGSALLLTAVVPVVAYAGPDSPALYAAACLFLIAVALPGGSPARAGVPGDGAVAGAVLTAVVPASALLYATGADLAVVFVAQYRAVGSFWSDVVPVTPAVSWTSVVALVIAAGAAGLAAYRLRAASRLRGAVWFAAPVIAVVVPLAAASAEAPWPSVPLAALAAGLVGLVALAVLPGSVGVRVVGERWGGPVFAALGLAGLIGTTSVAGAMLAAFALVAVAATAAGAGGREGPVRVAGWSFGAVAVVVVAYTASEIAGLPAGGAALSVLAAAAVAAVGETLLAARRPREAPAVAAVAHTSALVALLIAGTPGRAALIATLWSVVLGLRALRPGNRFGHLLAAGGTVLLGWWLFLASRDVGVVEVYTLPAAAVALGAGWLARRRWPELPSWTAYGPALAAGFLPTLALIGGDGTQYPRRLLLGAAAVVVVLVGARFRLQAPVVTGGVMLVLTALHEVAQVWDLVPRWVPLAVGGLLLVGIATTMEQRRRDVTRLRDAVGRLG</sequence>
<evidence type="ECO:0000256" key="1">
    <source>
        <dbReference type="SAM" id="Coils"/>
    </source>
</evidence>
<keyword evidence="3" id="KW-1133">Transmembrane helix</keyword>
<dbReference type="HOGENOM" id="CLU_272599_0_0_11"/>
<feature type="transmembrane region" description="Helical" evidence="3">
    <location>
        <begin position="573"/>
        <end position="591"/>
    </location>
</feature>
<feature type="transmembrane region" description="Helical" evidence="3">
    <location>
        <begin position="1018"/>
        <end position="1038"/>
    </location>
</feature>
<dbReference type="InterPro" id="IPR058062">
    <property type="entry name" value="SCO7613_C"/>
</dbReference>
<dbReference type="AlphaFoldDB" id="I0HA21"/>
<feature type="transmembrane region" description="Helical" evidence="3">
    <location>
        <begin position="370"/>
        <end position="392"/>
    </location>
</feature>
<feature type="transmembrane region" description="Helical" evidence="3">
    <location>
        <begin position="312"/>
        <end position="336"/>
    </location>
</feature>
<feature type="transmembrane region" description="Helical" evidence="3">
    <location>
        <begin position="814"/>
        <end position="834"/>
    </location>
</feature>
<protein>
    <submittedName>
        <fullName evidence="4">Uncharacterized protein</fullName>
    </submittedName>
</protein>
<feature type="transmembrane region" description="Helical" evidence="3">
    <location>
        <begin position="436"/>
        <end position="458"/>
    </location>
</feature>
<reference evidence="4 5" key="1">
    <citation type="submission" date="2012-02" db="EMBL/GenBank/DDBJ databases">
        <title>Complete genome sequence of Actinoplanes missouriensis 431 (= NBRC 102363).</title>
        <authorList>
            <person name="Ohnishi Y."/>
            <person name="Ishikawa J."/>
            <person name="Sekine M."/>
            <person name="Hosoyama A."/>
            <person name="Harada T."/>
            <person name="Narita H."/>
            <person name="Hata T."/>
            <person name="Konno Y."/>
            <person name="Tutikane K."/>
            <person name="Fujita N."/>
            <person name="Horinouchi S."/>
            <person name="Hayakawa M."/>
        </authorList>
    </citation>
    <scope>NUCLEOTIDE SEQUENCE [LARGE SCALE GENOMIC DNA]</scope>
    <source>
        <strain evidence="5">ATCC 14538 / DSM 43046 / CBS 188.64 / JCM 3121 / NBRC 102363 / NCIMB 12654 / NRRL B-3342 / UNCC 431</strain>
    </source>
</reference>
<feature type="transmembrane region" description="Helical" evidence="3">
    <location>
        <begin position="175"/>
        <end position="193"/>
    </location>
</feature>
<evidence type="ECO:0000256" key="3">
    <source>
        <dbReference type="SAM" id="Phobius"/>
    </source>
</evidence>
<evidence type="ECO:0000313" key="4">
    <source>
        <dbReference type="EMBL" id="BAL89858.1"/>
    </source>
</evidence>
<proteinExistence type="predicted"/>
<feature type="transmembrane region" description="Helical" evidence="3">
    <location>
        <begin position="846"/>
        <end position="862"/>
    </location>
</feature>
<keyword evidence="3" id="KW-0812">Transmembrane</keyword>
<feature type="coiled-coil region" evidence="1">
    <location>
        <begin position="31"/>
        <end position="58"/>
    </location>
</feature>
<feature type="transmembrane region" description="Helical" evidence="3">
    <location>
        <begin position="868"/>
        <end position="887"/>
    </location>
</feature>
<feature type="transmembrane region" description="Helical" evidence="3">
    <location>
        <begin position="1073"/>
        <end position="1091"/>
    </location>
</feature>
<dbReference type="STRING" id="512565.AMIS_46380"/>
<feature type="transmembrane region" description="Helical" evidence="3">
    <location>
        <begin position="258"/>
        <end position="276"/>
    </location>
</feature>
<feature type="transmembrane region" description="Helical" evidence="3">
    <location>
        <begin position="504"/>
        <end position="521"/>
    </location>
</feature>
<dbReference type="Proteomes" id="UP000007882">
    <property type="component" value="Chromosome"/>
</dbReference>
<evidence type="ECO:0000313" key="5">
    <source>
        <dbReference type="Proteomes" id="UP000007882"/>
    </source>
</evidence>
<feature type="transmembrane region" description="Helical" evidence="3">
    <location>
        <begin position="1124"/>
        <end position="1141"/>
    </location>
</feature>
<accession>I0HA21</accession>
<feature type="transmembrane region" description="Helical" evidence="3">
    <location>
        <begin position="478"/>
        <end position="497"/>
    </location>
</feature>
<feature type="region of interest" description="Disordered" evidence="2">
    <location>
        <begin position="99"/>
        <end position="134"/>
    </location>
</feature>
<keyword evidence="5" id="KW-1185">Reference proteome</keyword>
<feature type="transmembrane region" description="Helical" evidence="3">
    <location>
        <begin position="710"/>
        <end position="737"/>
    </location>
</feature>
<gene>
    <name evidence="4" type="ordered locus">AMIS_46380</name>
</gene>
<feature type="transmembrane region" description="Helical" evidence="3">
    <location>
        <begin position="917"/>
        <end position="936"/>
    </location>
</feature>
<feature type="transmembrane region" description="Helical" evidence="3">
    <location>
        <begin position="603"/>
        <end position="626"/>
    </location>
</feature>
<name>I0HA21_ACTM4</name>
<organism evidence="4 5">
    <name type="scientific">Actinoplanes missouriensis (strain ATCC 14538 / DSM 43046 / CBS 188.64 / JCM 3121 / NBRC 102363 / NCIMB 12654 / NRRL B-3342 / UNCC 431)</name>
    <dbReference type="NCBI Taxonomy" id="512565"/>
    <lineage>
        <taxon>Bacteria</taxon>
        <taxon>Bacillati</taxon>
        <taxon>Actinomycetota</taxon>
        <taxon>Actinomycetes</taxon>
        <taxon>Micromonosporales</taxon>
        <taxon>Micromonosporaceae</taxon>
        <taxon>Actinoplanes</taxon>
    </lineage>
</organism>